<evidence type="ECO:0000313" key="3">
    <source>
        <dbReference type="Proteomes" id="UP000198729"/>
    </source>
</evidence>
<reference evidence="2 3" key="1">
    <citation type="submission" date="2016-10" db="EMBL/GenBank/DDBJ databases">
        <authorList>
            <person name="de Groot N.N."/>
        </authorList>
    </citation>
    <scope>NUCLEOTIDE SEQUENCE [LARGE SCALE GENOMIC DNA]</scope>
    <source>
        <strain evidence="2">1</strain>
    </source>
</reference>
<dbReference type="AlphaFoldDB" id="A0A1G5SCP8"/>
<protein>
    <submittedName>
        <fullName evidence="2">Putative lipoprotein</fullName>
    </submittedName>
</protein>
<dbReference type="RefSeq" id="WP_090284866.1">
    <property type="nucleotide sequence ID" value="NZ_FMWO01000039.1"/>
</dbReference>
<keyword evidence="3" id="KW-1185">Reference proteome</keyword>
<sequence length="176" mass="19853">MSKICRLLLACIFILLLIGCAGRDEFVDSFDHGKTWEEIAPSLPPYPENSNLLAFDAGPAGNLSFFVDANSVSVDKKMRVIRYSMIIRSAQGGDNVSYEALRCETRERKRYAIGDPSTQTWVPVRISEWETLEQVRQLHAQRELAKYYFCPRGLVVNSANEALRALKAGMHPKATR</sequence>
<dbReference type="EMBL" id="FMWO01000039">
    <property type="protein sequence ID" value="SCZ84974.1"/>
    <property type="molecule type" value="Genomic_DNA"/>
</dbReference>
<dbReference type="Pfam" id="PF08750">
    <property type="entry name" value="CNP1"/>
    <property type="match status" value="1"/>
</dbReference>
<dbReference type="OrthoDB" id="7066954at2"/>
<evidence type="ECO:0000313" key="2">
    <source>
        <dbReference type="EMBL" id="SCZ84974.1"/>
    </source>
</evidence>
<feature type="domain" description="CNP1-like uncharacterised" evidence="1">
    <location>
        <begin position="32"/>
        <end position="167"/>
    </location>
</feature>
<accession>A0A1G5SCP8</accession>
<proteinExistence type="predicted"/>
<dbReference type="InterPro" id="IPR014861">
    <property type="entry name" value="CNP1-like_dom"/>
</dbReference>
<dbReference type="Proteomes" id="UP000198729">
    <property type="component" value="Unassembled WGS sequence"/>
</dbReference>
<organism evidence="2 3">
    <name type="scientific">Nitrosomonas mobilis</name>
    <dbReference type="NCBI Taxonomy" id="51642"/>
    <lineage>
        <taxon>Bacteria</taxon>
        <taxon>Pseudomonadati</taxon>
        <taxon>Pseudomonadota</taxon>
        <taxon>Betaproteobacteria</taxon>
        <taxon>Nitrosomonadales</taxon>
        <taxon>Nitrosomonadaceae</taxon>
        <taxon>Nitrosomonas</taxon>
    </lineage>
</organism>
<name>A0A1G5SCP8_9PROT</name>
<dbReference type="PROSITE" id="PS51257">
    <property type="entry name" value="PROKAR_LIPOPROTEIN"/>
    <property type="match status" value="1"/>
</dbReference>
<gene>
    <name evidence="2" type="ORF">NSMM_320019</name>
</gene>
<keyword evidence="2" id="KW-0449">Lipoprotein</keyword>
<evidence type="ECO:0000259" key="1">
    <source>
        <dbReference type="Pfam" id="PF08750"/>
    </source>
</evidence>
<dbReference type="STRING" id="51642.NSMM_320019"/>